<dbReference type="RefSeq" id="WP_013498890.1">
    <property type="nucleotide sequence ID" value="NC_014833.1"/>
</dbReference>
<keyword evidence="1" id="KW-0472">Membrane</keyword>
<dbReference type="STRING" id="697329.Rumal_2247"/>
<evidence type="ECO:0000313" key="3">
    <source>
        <dbReference type="Proteomes" id="UP000006919"/>
    </source>
</evidence>
<reference evidence="2 3" key="1">
    <citation type="journal article" date="2011" name="J. Bacteriol.">
        <title>Complete genome of the cellulolytic ruminal bacterium Ruminococcus albus 7.</title>
        <authorList>
            <person name="Suen G."/>
            <person name="Stevenson D.M."/>
            <person name="Bruce D.C."/>
            <person name="Chertkov O."/>
            <person name="Copeland A."/>
            <person name="Cheng J.F."/>
            <person name="Detter C."/>
            <person name="Detter J.C."/>
            <person name="Goodwin L.A."/>
            <person name="Han C.S."/>
            <person name="Hauser L.J."/>
            <person name="Ivanova N.N."/>
            <person name="Kyrpides N.C."/>
            <person name="Land M.L."/>
            <person name="Lapidus A."/>
            <person name="Lucas S."/>
            <person name="Ovchinnikova G."/>
            <person name="Pitluck S."/>
            <person name="Tapia R."/>
            <person name="Woyke T."/>
            <person name="Boyum J."/>
            <person name="Mead D."/>
            <person name="Weimer P.J."/>
        </authorList>
    </citation>
    <scope>NUCLEOTIDE SEQUENCE [LARGE SCALE GENOMIC DNA]</scope>
    <source>
        <strain evidence="3">ATCC 27210 / DSM 20455 / JCM 14654 / NCDO 2250 / 7</strain>
    </source>
</reference>
<feature type="transmembrane region" description="Helical" evidence="1">
    <location>
        <begin position="32"/>
        <end position="49"/>
    </location>
</feature>
<accession>E6UCQ4</accession>
<dbReference type="AlphaFoldDB" id="E6UCQ4"/>
<evidence type="ECO:0000313" key="2">
    <source>
        <dbReference type="EMBL" id="ADU22733.1"/>
    </source>
</evidence>
<dbReference type="Proteomes" id="UP000006919">
    <property type="component" value="Chromosome"/>
</dbReference>
<proteinExistence type="predicted"/>
<sequence length="71" mass="8042" precursor="true">MENTRKIMVISALATIIFFVIAVINYSHTEVFDPAMATMIVLGTFIYGCSSMKYKEEIEEEEATLQNCNVK</sequence>
<dbReference type="HOGENOM" id="CLU_2737586_0_0_9"/>
<evidence type="ECO:0000256" key="1">
    <source>
        <dbReference type="SAM" id="Phobius"/>
    </source>
</evidence>
<name>E6UCQ4_RUMA7</name>
<dbReference type="EMBL" id="CP002403">
    <property type="protein sequence ID" value="ADU22733.1"/>
    <property type="molecule type" value="Genomic_DNA"/>
</dbReference>
<dbReference type="KEGG" id="ral:Rumal_2247"/>
<keyword evidence="1" id="KW-1133">Transmembrane helix</keyword>
<gene>
    <name evidence="2" type="ordered locus">Rumal_2247</name>
</gene>
<organism evidence="2 3">
    <name type="scientific">Ruminococcus albus (strain ATCC 27210 / DSM 20455 / JCM 14654 / NCDO 2250 / 7)</name>
    <dbReference type="NCBI Taxonomy" id="697329"/>
    <lineage>
        <taxon>Bacteria</taxon>
        <taxon>Bacillati</taxon>
        <taxon>Bacillota</taxon>
        <taxon>Clostridia</taxon>
        <taxon>Eubacteriales</taxon>
        <taxon>Oscillospiraceae</taxon>
        <taxon>Ruminococcus</taxon>
    </lineage>
</organism>
<keyword evidence="1" id="KW-0812">Transmembrane</keyword>
<feature type="transmembrane region" description="Helical" evidence="1">
    <location>
        <begin position="7"/>
        <end position="26"/>
    </location>
</feature>
<protein>
    <submittedName>
        <fullName evidence="2">Uncharacterized protein</fullName>
    </submittedName>
</protein>
<dbReference type="OrthoDB" id="1823135at2"/>